<evidence type="ECO:0000313" key="2">
    <source>
        <dbReference type="Proteomes" id="UP001286174"/>
    </source>
</evidence>
<sequence>MSNKRFLTAKDVCMYMEVSRSMAYKIIKELNDQLEAQGYLTVPGKVSRIYFEEKTYTGKSSEREAD</sequence>
<dbReference type="AlphaFoldDB" id="A0AB35U112"/>
<reference evidence="1 2" key="1">
    <citation type="submission" date="2022-03" db="EMBL/GenBank/DDBJ databases">
        <title>Novel taxa within the pig intestine.</title>
        <authorList>
            <person name="Wylensek D."/>
            <person name="Bishof K."/>
            <person name="Afrizal A."/>
            <person name="Clavel T."/>
        </authorList>
    </citation>
    <scope>NUCLEOTIDE SEQUENCE [LARGE SCALE GENOMIC DNA]</scope>
    <source>
        <strain evidence="1 2">CLA-KB-P133</strain>
    </source>
</reference>
<accession>A0AB35U112</accession>
<comment type="caution">
    <text evidence="1">The sequence shown here is derived from an EMBL/GenBank/DDBJ whole genome shotgun (WGS) entry which is preliminary data.</text>
</comment>
<name>A0AB35U112_9FIRM</name>
<gene>
    <name evidence="1" type="ORF">MOZ60_03050</name>
</gene>
<dbReference type="GO" id="GO:0003677">
    <property type="term" value="F:DNA binding"/>
    <property type="evidence" value="ECO:0007669"/>
    <property type="project" value="UniProtKB-KW"/>
</dbReference>
<evidence type="ECO:0000313" key="1">
    <source>
        <dbReference type="EMBL" id="MDX8419068.1"/>
    </source>
</evidence>
<protein>
    <submittedName>
        <fullName evidence="1">DNA-binding protein</fullName>
    </submittedName>
</protein>
<dbReference type="Proteomes" id="UP001286174">
    <property type="component" value="Unassembled WGS sequence"/>
</dbReference>
<organism evidence="1 2">
    <name type="scientific">Grylomicrobium aquisgranensis</name>
    <dbReference type="NCBI Taxonomy" id="2926318"/>
    <lineage>
        <taxon>Bacteria</taxon>
        <taxon>Bacillati</taxon>
        <taxon>Bacillota</taxon>
        <taxon>Erysipelotrichia</taxon>
        <taxon>Erysipelotrichales</taxon>
        <taxon>Erysipelotrichaceae</taxon>
        <taxon>Grylomicrobium</taxon>
    </lineage>
</organism>
<dbReference type="RefSeq" id="WP_108775310.1">
    <property type="nucleotide sequence ID" value="NZ_JALBUR010000004.1"/>
</dbReference>
<proteinExistence type="predicted"/>
<keyword evidence="1" id="KW-0238">DNA-binding</keyword>
<keyword evidence="2" id="KW-1185">Reference proteome</keyword>
<dbReference type="EMBL" id="JALBUR010000004">
    <property type="protein sequence ID" value="MDX8419068.1"/>
    <property type="molecule type" value="Genomic_DNA"/>
</dbReference>